<evidence type="ECO:0000256" key="1">
    <source>
        <dbReference type="SAM" id="MobiDB-lite"/>
    </source>
</evidence>
<evidence type="ECO:0000313" key="2">
    <source>
        <dbReference type="EMBL" id="OPJ57298.1"/>
    </source>
</evidence>
<dbReference type="InterPro" id="IPR012347">
    <property type="entry name" value="Ferritin-like"/>
</dbReference>
<dbReference type="AlphaFoldDB" id="A0A1V4IBC6"/>
<evidence type="ECO:0000313" key="3">
    <source>
        <dbReference type="Proteomes" id="UP000190140"/>
    </source>
</evidence>
<dbReference type="InterPro" id="IPR012851">
    <property type="entry name" value="Spore_coat_CotF-like"/>
</dbReference>
<protein>
    <submittedName>
        <fullName evidence="2">Coat F domain protein</fullName>
    </submittedName>
</protein>
<dbReference type="RefSeq" id="WP_331721975.1">
    <property type="nucleotide sequence ID" value="NZ_MZGW01000001.1"/>
</dbReference>
<organism evidence="2 3">
    <name type="scientific">Alkalithermobacter paradoxus</name>
    <dbReference type="NCBI Taxonomy" id="29349"/>
    <lineage>
        <taxon>Bacteria</taxon>
        <taxon>Bacillati</taxon>
        <taxon>Bacillota</taxon>
        <taxon>Clostridia</taxon>
        <taxon>Peptostreptococcales</taxon>
        <taxon>Tepidibacteraceae</taxon>
        <taxon>Alkalithermobacter</taxon>
    </lineage>
</organism>
<gene>
    <name evidence="2" type="ORF">CLOTH_05810</name>
</gene>
<comment type="caution">
    <text evidence="2">The sequence shown here is derived from an EMBL/GenBank/DDBJ whole genome shotgun (WGS) entry which is preliminary data.</text>
</comment>
<dbReference type="Pfam" id="PF07875">
    <property type="entry name" value="Coat_F"/>
    <property type="match status" value="1"/>
</dbReference>
<name>A0A1V4IBC6_9FIRM</name>
<proteinExistence type="predicted"/>
<reference evidence="2 3" key="1">
    <citation type="submission" date="2017-03" db="EMBL/GenBank/DDBJ databases">
        <title>Genome sequence of Clostridium thermoalcaliphilum DSM 7309.</title>
        <authorList>
            <person name="Poehlein A."/>
            <person name="Daniel R."/>
        </authorList>
    </citation>
    <scope>NUCLEOTIDE SEQUENCE [LARGE SCALE GENOMIC DNA]</scope>
    <source>
        <strain evidence="2 3">DSM 7309</strain>
    </source>
</reference>
<keyword evidence="3" id="KW-1185">Reference proteome</keyword>
<dbReference type="STRING" id="29349.CLOTH_05810"/>
<dbReference type="Proteomes" id="UP000190140">
    <property type="component" value="Unassembled WGS sequence"/>
</dbReference>
<feature type="region of interest" description="Disordered" evidence="1">
    <location>
        <begin position="76"/>
        <end position="97"/>
    </location>
</feature>
<accession>A0A1V4IBC6</accession>
<feature type="compositionally biased region" description="Polar residues" evidence="1">
    <location>
        <begin position="81"/>
        <end position="97"/>
    </location>
</feature>
<sequence>MNIMNNGSTGSFTEKELMNDLLASEKQVISAYSTGITESSCQNLRNTLMDNYKNVQDIQYKVFDAMKQKGWYQTKDAPTEDVNQAKSSANQMANELR</sequence>
<dbReference type="EMBL" id="MZGW01000001">
    <property type="protein sequence ID" value="OPJ57298.1"/>
    <property type="molecule type" value="Genomic_DNA"/>
</dbReference>
<dbReference type="Gene3D" id="1.20.1260.10">
    <property type="match status" value="1"/>
</dbReference>